<evidence type="ECO:0000313" key="4">
    <source>
        <dbReference type="EMBL" id="KAG0260904.1"/>
    </source>
</evidence>
<feature type="region of interest" description="Disordered" evidence="2">
    <location>
        <begin position="316"/>
        <end position="345"/>
    </location>
</feature>
<organism evidence="4 5">
    <name type="scientific">Linnemannia exigua</name>
    <dbReference type="NCBI Taxonomy" id="604196"/>
    <lineage>
        <taxon>Eukaryota</taxon>
        <taxon>Fungi</taxon>
        <taxon>Fungi incertae sedis</taxon>
        <taxon>Mucoromycota</taxon>
        <taxon>Mortierellomycotina</taxon>
        <taxon>Mortierellomycetes</taxon>
        <taxon>Mortierellales</taxon>
        <taxon>Mortierellaceae</taxon>
        <taxon>Linnemannia</taxon>
    </lineage>
</organism>
<protein>
    <recommendedName>
        <fullName evidence="3">SWIM-type domain-containing protein</fullName>
    </recommendedName>
</protein>
<keyword evidence="1" id="KW-0479">Metal-binding</keyword>
<keyword evidence="5" id="KW-1185">Reference proteome</keyword>
<keyword evidence="1" id="KW-0863">Zinc-finger</keyword>
<evidence type="ECO:0000259" key="3">
    <source>
        <dbReference type="PROSITE" id="PS50966"/>
    </source>
</evidence>
<dbReference type="PROSITE" id="PS50966">
    <property type="entry name" value="ZF_SWIM"/>
    <property type="match status" value="1"/>
</dbReference>
<reference evidence="4" key="1">
    <citation type="journal article" date="2020" name="Fungal Divers.">
        <title>Resolving the Mortierellaceae phylogeny through synthesis of multi-gene phylogenetics and phylogenomics.</title>
        <authorList>
            <person name="Vandepol N."/>
            <person name="Liber J."/>
            <person name="Desiro A."/>
            <person name="Na H."/>
            <person name="Kennedy M."/>
            <person name="Barry K."/>
            <person name="Grigoriev I.V."/>
            <person name="Miller A.N."/>
            <person name="O'Donnell K."/>
            <person name="Stajich J.E."/>
            <person name="Bonito G."/>
        </authorList>
    </citation>
    <scope>NUCLEOTIDE SEQUENCE</scope>
    <source>
        <strain evidence="4">NRRL 28262</strain>
    </source>
</reference>
<evidence type="ECO:0000256" key="2">
    <source>
        <dbReference type="SAM" id="MobiDB-lite"/>
    </source>
</evidence>
<dbReference type="InterPro" id="IPR046496">
    <property type="entry name" value="DUF6589"/>
</dbReference>
<dbReference type="Pfam" id="PF20231">
    <property type="entry name" value="DUF6589"/>
    <property type="match status" value="1"/>
</dbReference>
<gene>
    <name evidence="4" type="ORF">BGZ95_004331</name>
</gene>
<keyword evidence="1" id="KW-0862">Zinc</keyword>
<evidence type="ECO:0000313" key="5">
    <source>
        <dbReference type="Proteomes" id="UP001194580"/>
    </source>
</evidence>
<dbReference type="Proteomes" id="UP001194580">
    <property type="component" value="Unassembled WGS sequence"/>
</dbReference>
<dbReference type="InterPro" id="IPR007527">
    <property type="entry name" value="Znf_SWIM"/>
</dbReference>
<feature type="domain" description="SWIM-type" evidence="3">
    <location>
        <begin position="393"/>
        <end position="427"/>
    </location>
</feature>
<evidence type="ECO:0000256" key="1">
    <source>
        <dbReference type="PROSITE-ProRule" id="PRU00325"/>
    </source>
</evidence>
<feature type="compositionally biased region" description="Acidic residues" evidence="2">
    <location>
        <begin position="335"/>
        <end position="345"/>
    </location>
</feature>
<dbReference type="GO" id="GO:0008270">
    <property type="term" value="F:zinc ion binding"/>
    <property type="evidence" value="ECO:0007669"/>
    <property type="project" value="UniProtKB-KW"/>
</dbReference>
<proteinExistence type="predicted"/>
<dbReference type="EMBL" id="JAAAIL010002074">
    <property type="protein sequence ID" value="KAG0260904.1"/>
    <property type="molecule type" value="Genomic_DNA"/>
</dbReference>
<comment type="caution">
    <text evidence="4">The sequence shown here is derived from an EMBL/GenBank/DDBJ whole genome shotgun (WGS) entry which is preliminary data.</text>
</comment>
<dbReference type="AlphaFoldDB" id="A0AAD4D4U7"/>
<name>A0AAD4D4U7_9FUNG</name>
<accession>A0AAD4D4U7</accession>
<sequence length="427" mass="47868">MNLCSLILKTYFGESDKPGSLSFYIARLKRKRVSEESSSYHAANELMRNVFDSMVLRLWQEELGIDSSETLDELGASQDATTMLNQVCTTADAIRTRYLIRPEANRKAYGNANTNAALFIRDMLVYIELGDAIKQGDVGRIEAVLVPITITFQAGGTKNYANQLLRLAFDIRHTWTELQTDAIFSSWLVNTTGKAGGWIPSDLYQEHNNLFTKVRYSAKGSNRTFANMSQDSSVNCRTYGVIKANVTKAFGVSHNSGFHSTVSATKDVRRVVRSLEDIGKLYHGDQYQGSSSEYEDSSVLGDINWRFDQEVDRELDDNEELGELSWSETDHDTDPGEGDEDGEISSDGEFEIAQENVDDTVDIALEMRKVDINSGASDEEAIEENLRRAARDYKAEVDEDEDDDGAITCSCEDPKDPFVDHNHCKHF</sequence>